<dbReference type="InterPro" id="IPR003718">
    <property type="entry name" value="OsmC/Ohr_fam"/>
</dbReference>
<keyword evidence="2" id="KW-1185">Reference proteome</keyword>
<dbReference type="Pfam" id="PF02566">
    <property type="entry name" value="OsmC"/>
    <property type="match status" value="1"/>
</dbReference>
<dbReference type="AlphaFoldDB" id="A0A081PKC5"/>
<dbReference type="InterPro" id="IPR015946">
    <property type="entry name" value="KH_dom-like_a/b"/>
</dbReference>
<sequence length="137" mass="15318">MPEDLITAVTELDQAHYLTKIYAGGHLVYADEPEDKGGTNEAMPPGSLLLASLGSCTAITMRMYADRKEYPLTSIRIQLSICAEEKMDASTRIIRKIEMEGELTQEQRARLMQIADKCPIHKILTSPITIESHELKL</sequence>
<organism evidence="1 2">
    <name type="scientific">Pedobacter antarcticus 4BY</name>
    <dbReference type="NCBI Taxonomy" id="1358423"/>
    <lineage>
        <taxon>Bacteria</taxon>
        <taxon>Pseudomonadati</taxon>
        <taxon>Bacteroidota</taxon>
        <taxon>Sphingobacteriia</taxon>
        <taxon>Sphingobacteriales</taxon>
        <taxon>Sphingobacteriaceae</taxon>
        <taxon>Pedobacter</taxon>
    </lineage>
</organism>
<protein>
    <submittedName>
        <fullName evidence="1">Osmotically inducible protein OsmC</fullName>
    </submittedName>
</protein>
<comment type="caution">
    <text evidence="1">The sequence shown here is derived from an EMBL/GenBank/DDBJ whole genome shotgun (WGS) entry which is preliminary data.</text>
</comment>
<evidence type="ECO:0000313" key="1">
    <source>
        <dbReference type="EMBL" id="KEQ31148.1"/>
    </source>
</evidence>
<dbReference type="InterPro" id="IPR036102">
    <property type="entry name" value="OsmC/Ohrsf"/>
</dbReference>
<dbReference type="PANTHER" id="PTHR39624">
    <property type="entry name" value="PROTEIN INVOLVED IN RIMO-MEDIATED BETA-METHYLTHIOLATION OF RIBOSOMAL PROTEIN S12 YCAO"/>
    <property type="match status" value="1"/>
</dbReference>
<dbReference type="PANTHER" id="PTHR39624:SF2">
    <property type="entry name" value="OSMC-LIKE PROTEIN"/>
    <property type="match status" value="1"/>
</dbReference>
<dbReference type="EMBL" id="JNFF01000019">
    <property type="protein sequence ID" value="KEQ31148.1"/>
    <property type="molecule type" value="Genomic_DNA"/>
</dbReference>
<proteinExistence type="predicted"/>
<dbReference type="eggNOG" id="COG1765">
    <property type="taxonomic scope" value="Bacteria"/>
</dbReference>
<name>A0A081PKC5_9SPHI</name>
<accession>A0A081PKC5</accession>
<gene>
    <name evidence="1" type="ORF">N180_02550</name>
</gene>
<dbReference type="OrthoDB" id="9791538at2"/>
<dbReference type="Gene3D" id="3.30.300.20">
    <property type="match status" value="1"/>
</dbReference>
<dbReference type="SUPFAM" id="SSF82784">
    <property type="entry name" value="OsmC-like"/>
    <property type="match status" value="1"/>
</dbReference>
<reference evidence="1 2" key="1">
    <citation type="journal article" date="1992" name="Int. J. Syst. Bacteriol.">
        <title>Sphingobacterium antarcticus sp. nov. a Psychrotrophic Bacterium from the Soils of Schirmacher Oasis, Antarctica.</title>
        <authorList>
            <person name="Shivaji S."/>
            <person name="Ray M.K."/>
            <person name="Rao N.S."/>
            <person name="Saiserr L."/>
            <person name="Jagannadham M.V."/>
            <person name="Kumar G.S."/>
            <person name="Reddy G."/>
            <person name="Bhargava P.M."/>
        </authorList>
    </citation>
    <scope>NUCLEOTIDE SEQUENCE [LARGE SCALE GENOMIC DNA]</scope>
    <source>
        <strain evidence="1 2">4BY</strain>
    </source>
</reference>
<evidence type="ECO:0000313" key="2">
    <source>
        <dbReference type="Proteomes" id="UP000028007"/>
    </source>
</evidence>
<dbReference type="Proteomes" id="UP000028007">
    <property type="component" value="Unassembled WGS sequence"/>
</dbReference>
<dbReference type="RefSeq" id="WP_037438246.1">
    <property type="nucleotide sequence ID" value="NZ_JNFF01000019.1"/>
</dbReference>